<keyword evidence="2" id="KW-0812">Transmembrane</keyword>
<evidence type="ECO:0000256" key="1">
    <source>
        <dbReference type="SAM" id="MobiDB-lite"/>
    </source>
</evidence>
<feature type="region of interest" description="Disordered" evidence="1">
    <location>
        <begin position="117"/>
        <end position="161"/>
    </location>
</feature>
<evidence type="ECO:0000313" key="4">
    <source>
        <dbReference type="Proteomes" id="UP000034852"/>
    </source>
</evidence>
<feature type="region of interest" description="Disordered" evidence="1">
    <location>
        <begin position="1"/>
        <end position="44"/>
    </location>
</feature>
<reference evidence="3 4" key="1">
    <citation type="journal article" date="2015" name="Nature">
        <title>rRNA introns, odd ribosomes, and small enigmatic genomes across a large radiation of phyla.</title>
        <authorList>
            <person name="Brown C.T."/>
            <person name="Hug L.A."/>
            <person name="Thomas B.C."/>
            <person name="Sharon I."/>
            <person name="Castelle C.J."/>
            <person name="Singh A."/>
            <person name="Wilkins M.J."/>
            <person name="Williams K.H."/>
            <person name="Banfield J.F."/>
        </authorList>
    </citation>
    <scope>NUCLEOTIDE SEQUENCE [LARGE SCALE GENOMIC DNA]</scope>
</reference>
<feature type="compositionally biased region" description="Low complexity" evidence="1">
    <location>
        <begin position="16"/>
        <end position="41"/>
    </location>
</feature>
<protein>
    <submittedName>
        <fullName evidence="3">Uncharacterized protein</fullName>
    </submittedName>
</protein>
<gene>
    <name evidence="3" type="ORF">US52_C0009G0007</name>
</gene>
<name>A0A0G0HC15_9BACT</name>
<comment type="caution">
    <text evidence="3">The sequence shown here is derived from an EMBL/GenBank/DDBJ whole genome shotgun (WGS) entry which is preliminary data.</text>
</comment>
<feature type="compositionally biased region" description="Polar residues" evidence="1">
    <location>
        <begin position="1"/>
        <end position="15"/>
    </location>
</feature>
<evidence type="ECO:0000313" key="3">
    <source>
        <dbReference type="EMBL" id="KKQ36085.1"/>
    </source>
</evidence>
<proteinExistence type="predicted"/>
<feature type="compositionally biased region" description="Acidic residues" evidence="1">
    <location>
        <begin position="126"/>
        <end position="157"/>
    </location>
</feature>
<feature type="region of interest" description="Disordered" evidence="1">
    <location>
        <begin position="82"/>
        <end position="102"/>
    </location>
</feature>
<sequence length="240" mass="25719">MPDNTMPSNSPSTVPTNNATGNVAPVNNAPVNSAPVSPVPVDGATTTPKKSNKILFIVIALFVFICLVLGAVAAYFAYKSTKDDKSDDDNDTTETQITNFEECEEAGYPIMESYPRQCAVPGGDTYTEDIDIDDTATNDTDNTSDDSATGEDTDDSDASTTKNIKIYFPRDPDSMDDYDAVFAVNRSSTRVDIGTYAIEQLIAGPTAAEQATGLFDVLDVEGVSNCSNKDFSLNVNKTRK</sequence>
<dbReference type="Proteomes" id="UP000034852">
    <property type="component" value="Unassembled WGS sequence"/>
</dbReference>
<dbReference type="EMBL" id="LBTH01000009">
    <property type="protein sequence ID" value="KKQ36085.1"/>
    <property type="molecule type" value="Genomic_DNA"/>
</dbReference>
<dbReference type="AlphaFoldDB" id="A0A0G0HC15"/>
<keyword evidence="2" id="KW-1133">Transmembrane helix</keyword>
<keyword evidence="2" id="KW-0472">Membrane</keyword>
<evidence type="ECO:0000256" key="2">
    <source>
        <dbReference type="SAM" id="Phobius"/>
    </source>
</evidence>
<organism evidence="3 4">
    <name type="scientific">candidate division WS6 bacterium GW2011_GWA2_37_6</name>
    <dbReference type="NCBI Taxonomy" id="1619087"/>
    <lineage>
        <taxon>Bacteria</taxon>
        <taxon>Candidatus Dojkabacteria</taxon>
    </lineage>
</organism>
<feature type="transmembrane region" description="Helical" evidence="2">
    <location>
        <begin position="54"/>
        <end position="78"/>
    </location>
</feature>
<accession>A0A0G0HC15</accession>